<dbReference type="STRING" id="1453999.AW06_002279"/>
<dbReference type="EMBL" id="CP058708">
    <property type="protein sequence ID" value="QLH51232.1"/>
    <property type="molecule type" value="Genomic_DNA"/>
</dbReference>
<gene>
    <name evidence="1" type="ORF">AW06_002279</name>
    <name evidence="2" type="ORF">HWD57_16570</name>
</gene>
<reference evidence="2" key="3">
    <citation type="submission" date="2020-06" db="EMBL/GenBank/DDBJ databases">
        <authorList>
            <person name="Arumugam K."/>
            <person name="Besarab I."/>
            <person name="Haryono M."/>
            <person name="Bagci C."/>
            <person name="Beier S."/>
            <person name="Buchfink B."/>
            <person name="Gorska A."/>
            <person name="Qiu G."/>
            <person name="Huson D.H."/>
            <person name="Williams R.B."/>
        </authorList>
    </citation>
    <scope>NUCLEOTIDE SEQUENCE</scope>
    <source>
        <strain evidence="2">SSA1</strain>
    </source>
</reference>
<reference evidence="1 3" key="1">
    <citation type="submission" date="2014-02" db="EMBL/GenBank/DDBJ databases">
        <title>Expanding our view of genomic diversity in Candidatus Accumulibacter clades.</title>
        <authorList>
            <person name="Skennerton C.T."/>
            <person name="Barr J.J."/>
            <person name="Slater F.R."/>
            <person name="Bond P.L."/>
            <person name="Tyson G.W."/>
        </authorList>
    </citation>
    <scope>NUCLEOTIDE SEQUENCE [LARGE SCALE GENOMIC DNA]</scope>
    <source>
        <strain evidence="3">SK-02</strain>
    </source>
</reference>
<name>A0A080MHD6_9PROT</name>
<sequence length="135" mass="14761">MSTPMERRLAKLEEALQLQPVQPFCLLAEPLTDAAPEAWDGHRQKVEEAKARGDFVAVVSSAVSQGDRPHSANGVTYYPNDFEARLVDASMLPSNLGNKSLLEDIFKTLRGEVWGPVAHPEVVEEDGEPGSDMAM</sequence>
<proteinExistence type="predicted"/>
<organism evidence="1 3">
    <name type="scientific">Candidatus Accumulibacter cognatus</name>
    <dbReference type="NCBI Taxonomy" id="2954383"/>
    <lineage>
        <taxon>Bacteria</taxon>
        <taxon>Pseudomonadati</taxon>
        <taxon>Pseudomonadota</taxon>
        <taxon>Betaproteobacteria</taxon>
        <taxon>Candidatus Accumulibacter</taxon>
    </lineage>
</organism>
<dbReference type="Proteomes" id="UP000021315">
    <property type="component" value="Unassembled WGS sequence"/>
</dbReference>
<dbReference type="Proteomes" id="UP000509684">
    <property type="component" value="Chromosome"/>
</dbReference>
<protein>
    <submittedName>
        <fullName evidence="1">Uncharacterized protein</fullName>
    </submittedName>
</protein>
<reference evidence="2 4" key="2">
    <citation type="journal article" date="2019" name="Microbiome">
        <title>Annotated bacterial chromosomes from frame-shift-corrected long-read metagenomic data.</title>
        <authorList>
            <person name="Arumugam K."/>
            <person name="Bagci C."/>
            <person name="Bessarab I."/>
            <person name="Beier S."/>
            <person name="Buchfink B."/>
            <person name="Gorska A."/>
            <person name="Qiu G."/>
            <person name="Huson D.H."/>
            <person name="Williams R.B.H."/>
        </authorList>
    </citation>
    <scope>NUCLEOTIDE SEQUENCE [LARGE SCALE GENOMIC DNA]</scope>
    <source>
        <strain evidence="2">SSA1</strain>
    </source>
</reference>
<dbReference type="KEGG" id="acog:HWD57_16570"/>
<dbReference type="AlphaFoldDB" id="A0A080MHD6"/>
<evidence type="ECO:0000313" key="4">
    <source>
        <dbReference type="Proteomes" id="UP000509684"/>
    </source>
</evidence>
<evidence type="ECO:0000313" key="3">
    <source>
        <dbReference type="Proteomes" id="UP000021315"/>
    </source>
</evidence>
<keyword evidence="3" id="KW-1185">Reference proteome</keyword>
<accession>A0A7D5NCB1</accession>
<evidence type="ECO:0000313" key="2">
    <source>
        <dbReference type="EMBL" id="QLH51232.1"/>
    </source>
</evidence>
<accession>A0A080MHD6</accession>
<dbReference type="RefSeq" id="WP_138678025.1">
    <property type="nucleotide sequence ID" value="NZ_JDST02000049.1"/>
</dbReference>
<evidence type="ECO:0000313" key="1">
    <source>
        <dbReference type="EMBL" id="KFB76639.1"/>
    </source>
</evidence>
<dbReference type="EMBL" id="JDST02000049">
    <property type="protein sequence ID" value="KFB76639.1"/>
    <property type="molecule type" value="Genomic_DNA"/>
</dbReference>